<protein>
    <recommendedName>
        <fullName evidence="3 9">NADH-ubiquinone oxidoreductase chain 3</fullName>
        <ecNumber evidence="9">7.1.1.2</ecNumber>
    </recommendedName>
</protein>
<evidence type="ECO:0000256" key="7">
    <source>
        <dbReference type="ARBA" id="ARBA00023136"/>
    </source>
</evidence>
<dbReference type="EC" id="7.1.1.2" evidence="9"/>
<organism evidence="10">
    <name type="scientific">Triraphis sp. QL-2013</name>
    <dbReference type="NCBI Taxonomy" id="1421602"/>
    <lineage>
        <taxon>Eukaryota</taxon>
        <taxon>Metazoa</taxon>
        <taxon>Ecdysozoa</taxon>
        <taxon>Arthropoda</taxon>
        <taxon>Hexapoda</taxon>
        <taxon>Insecta</taxon>
        <taxon>Pterygota</taxon>
        <taxon>Neoptera</taxon>
        <taxon>Endopterygota</taxon>
        <taxon>Hymenoptera</taxon>
        <taxon>Apocrita</taxon>
        <taxon>Ichneumonoidea</taxon>
        <taxon>Braconidae</taxon>
        <taxon>Rogadinae</taxon>
        <taxon>Triraphis</taxon>
    </lineage>
</organism>
<dbReference type="Pfam" id="PF00507">
    <property type="entry name" value="Oxidored_q4"/>
    <property type="match status" value="1"/>
</dbReference>
<evidence type="ECO:0000256" key="1">
    <source>
        <dbReference type="ARBA" id="ARBA00004370"/>
    </source>
</evidence>
<geneLocation type="mitochondrion" evidence="10"/>
<evidence type="ECO:0000256" key="6">
    <source>
        <dbReference type="ARBA" id="ARBA00022989"/>
    </source>
</evidence>
<keyword evidence="9" id="KW-0520">NAD</keyword>
<keyword evidence="9" id="KW-0679">Respiratory chain</keyword>
<feature type="transmembrane region" description="Helical" evidence="9">
    <location>
        <begin position="83"/>
        <end position="103"/>
    </location>
</feature>
<comment type="subcellular location">
    <subcellularLocation>
        <location evidence="1">Membrane</location>
    </subcellularLocation>
    <subcellularLocation>
        <location evidence="9">Mitochondrion membrane</location>
        <topology evidence="9">Multi-pass membrane protein</topology>
    </subcellularLocation>
</comment>
<dbReference type="GO" id="GO:0008137">
    <property type="term" value="F:NADH dehydrogenase (ubiquinone) activity"/>
    <property type="evidence" value="ECO:0007669"/>
    <property type="project" value="UniProtKB-UniRule"/>
</dbReference>
<comment type="similarity">
    <text evidence="2 9">Belongs to the complex I subunit 3 family.</text>
</comment>
<keyword evidence="5 9" id="KW-0812">Transmembrane</keyword>
<keyword evidence="4 9" id="KW-0813">Transport</keyword>
<proteinExistence type="inferred from homology"/>
<comment type="function">
    <text evidence="9">Core subunit of the mitochondrial membrane respiratory chain NADH dehydrogenase (Complex I) which catalyzes electron transfer from NADH through the respiratory chain, using ubiquinone as an electron acceptor. Essential for the catalytic activity of complex I.</text>
</comment>
<gene>
    <name evidence="10" type="primary">ND3</name>
</gene>
<dbReference type="InterPro" id="IPR000440">
    <property type="entry name" value="NADH_UbQ/plastoQ_OxRdtase_su3"/>
</dbReference>
<dbReference type="Gene3D" id="1.20.58.1610">
    <property type="entry name" value="NADH:ubiquinone/plastoquinone oxidoreductase, chain 3"/>
    <property type="match status" value="1"/>
</dbReference>
<keyword evidence="9" id="KW-1278">Translocase</keyword>
<dbReference type="InterPro" id="IPR038430">
    <property type="entry name" value="NDAH_ubi_oxred_su3_sf"/>
</dbReference>
<dbReference type="PANTHER" id="PTHR11058:SF9">
    <property type="entry name" value="NADH-UBIQUINONE OXIDOREDUCTASE CHAIN 3"/>
    <property type="match status" value="1"/>
</dbReference>
<dbReference type="PANTHER" id="PTHR11058">
    <property type="entry name" value="NADH-UBIQUINONE OXIDOREDUCTASE CHAIN 3"/>
    <property type="match status" value="1"/>
</dbReference>
<keyword evidence="7 9" id="KW-0472">Membrane</keyword>
<dbReference type="GO" id="GO:0030964">
    <property type="term" value="C:NADH dehydrogenase complex"/>
    <property type="evidence" value="ECO:0007669"/>
    <property type="project" value="TreeGrafter"/>
</dbReference>
<feature type="transmembrane region" description="Helical" evidence="9">
    <location>
        <begin position="6"/>
        <end position="24"/>
    </location>
</feature>
<accession>A0A0A6ZLZ8</accession>
<keyword evidence="6 9" id="KW-1133">Transmembrane helix</keyword>
<evidence type="ECO:0000256" key="5">
    <source>
        <dbReference type="ARBA" id="ARBA00022692"/>
    </source>
</evidence>
<comment type="catalytic activity">
    <reaction evidence="8 9">
        <text>a ubiquinone + NADH + 5 H(+)(in) = a ubiquinol + NAD(+) + 4 H(+)(out)</text>
        <dbReference type="Rhea" id="RHEA:29091"/>
        <dbReference type="Rhea" id="RHEA-COMP:9565"/>
        <dbReference type="Rhea" id="RHEA-COMP:9566"/>
        <dbReference type="ChEBI" id="CHEBI:15378"/>
        <dbReference type="ChEBI" id="CHEBI:16389"/>
        <dbReference type="ChEBI" id="CHEBI:17976"/>
        <dbReference type="ChEBI" id="CHEBI:57540"/>
        <dbReference type="ChEBI" id="CHEBI:57945"/>
        <dbReference type="EC" id="7.1.1.2"/>
    </reaction>
</comment>
<dbReference type="AlphaFoldDB" id="A0A0A6ZLZ8"/>
<feature type="transmembrane region" description="Helical" evidence="9">
    <location>
        <begin position="54"/>
        <end position="77"/>
    </location>
</feature>
<evidence type="ECO:0000256" key="3">
    <source>
        <dbReference type="ARBA" id="ARBA00021007"/>
    </source>
</evidence>
<dbReference type="EMBL" id="KF385877">
    <property type="protein sequence ID" value="AHA52577.1"/>
    <property type="molecule type" value="Genomic_DNA"/>
</dbReference>
<evidence type="ECO:0000256" key="4">
    <source>
        <dbReference type="ARBA" id="ARBA00022448"/>
    </source>
</evidence>
<keyword evidence="9" id="KW-0830">Ubiquinone</keyword>
<dbReference type="GO" id="GO:0031966">
    <property type="term" value="C:mitochondrial membrane"/>
    <property type="evidence" value="ECO:0007669"/>
    <property type="project" value="UniProtKB-SubCell"/>
</dbReference>
<keyword evidence="9 10" id="KW-0496">Mitochondrion</keyword>
<evidence type="ECO:0000313" key="10">
    <source>
        <dbReference type="EMBL" id="AHA52577.1"/>
    </source>
</evidence>
<name>A0A0A6ZLZ8_9HYME</name>
<evidence type="ECO:0000256" key="9">
    <source>
        <dbReference type="RuleBase" id="RU003640"/>
    </source>
</evidence>
<evidence type="ECO:0000256" key="8">
    <source>
        <dbReference type="ARBA" id="ARBA00049551"/>
    </source>
</evidence>
<reference evidence="10" key="1">
    <citation type="submission" date="2013-07" db="EMBL/GenBank/DDBJ databases">
        <title>The comparative mitochondrial genomes from Braconidae subfamilies and the phylogeny of the Hymenoptera.</title>
        <authorList>
            <person name="Li Q."/>
            <person name="Wei S.J."/>
            <person name="Chen X.X."/>
        </authorList>
    </citation>
    <scope>NUCLEOTIDE SEQUENCE</scope>
</reference>
<evidence type="ECO:0000256" key="2">
    <source>
        <dbReference type="ARBA" id="ARBA00008472"/>
    </source>
</evidence>
<sequence>MFLMFFMFIIIIISFFLLMLNFFFSKKSFLDREKSSSFECGFDPMVSSRLPFSINFYLIGILFLIFDVEIVFLFPFINLINLLSIFDWIFVSFLILLILYLGLEFEKREGSLKWFF</sequence>
<keyword evidence="9" id="KW-0249">Electron transport</keyword>